<dbReference type="Gene3D" id="2.170.300.10">
    <property type="entry name" value="Tie2 ligand-binding domain superfamily"/>
    <property type="match status" value="1"/>
</dbReference>
<keyword evidence="9 12" id="KW-1015">Disulfide bond</keyword>
<dbReference type="InterPro" id="IPR002049">
    <property type="entry name" value="LE_dom"/>
</dbReference>
<evidence type="ECO:0000256" key="13">
    <source>
        <dbReference type="SAM" id="SignalP"/>
    </source>
</evidence>
<sequence length="220" mass="24063">RMLLRAAVLALHAALLAALRPGDPNVCSYWERLSPRAGHRDTGGAVPAQAVPSPWRTGQHSHGVPWWRRVLYRTEYRLAVRTDYRRRYQCCQGYYESRDSCVPHCSQECVHGRCVAPEMCQCEPGWHGPDCSLPCPAGTWGPGCNRSCDCAHGAPCDPQSGTCHCPPGWQGPQCLQPCPGSWGRGCLMSCSCRNGASCSPQDGSCTCTPGFRGPSCQRRE</sequence>
<keyword evidence="8" id="KW-0472">Membrane</keyword>
<comment type="caution">
    <text evidence="12">Lacks conserved residue(s) required for the propagation of feature annotation.</text>
</comment>
<evidence type="ECO:0000256" key="4">
    <source>
        <dbReference type="ARBA" id="ARBA00022692"/>
    </source>
</evidence>
<evidence type="ECO:0000256" key="12">
    <source>
        <dbReference type="PROSITE-ProRule" id="PRU00076"/>
    </source>
</evidence>
<feature type="domain" description="EGF-like" evidence="14">
    <location>
        <begin position="140"/>
        <end position="175"/>
    </location>
</feature>
<evidence type="ECO:0000256" key="3">
    <source>
        <dbReference type="ARBA" id="ARBA00022536"/>
    </source>
</evidence>
<dbReference type="Pfam" id="PF23301">
    <property type="entry name" value="EGF_PEAR1L"/>
    <property type="match status" value="1"/>
</dbReference>
<evidence type="ECO:0000256" key="9">
    <source>
        <dbReference type="ARBA" id="ARBA00023157"/>
    </source>
</evidence>
<dbReference type="PANTHER" id="PTHR24052:SF12">
    <property type="entry name" value="PLATELET ENDOTHELIAL AGGREGATION RECEPTOR 1"/>
    <property type="match status" value="1"/>
</dbReference>
<evidence type="ECO:0000256" key="7">
    <source>
        <dbReference type="ARBA" id="ARBA00022989"/>
    </source>
</evidence>
<dbReference type="PRINTS" id="PR00011">
    <property type="entry name" value="EGFLAMININ"/>
</dbReference>
<proteinExistence type="inferred from homology"/>
<dbReference type="PROSITE" id="PS51041">
    <property type="entry name" value="EMI"/>
    <property type="match status" value="1"/>
</dbReference>
<evidence type="ECO:0000256" key="1">
    <source>
        <dbReference type="ARBA" id="ARBA00004162"/>
    </source>
</evidence>
<keyword evidence="2" id="KW-1003">Cell membrane</keyword>
<evidence type="ECO:0000256" key="2">
    <source>
        <dbReference type="ARBA" id="ARBA00022475"/>
    </source>
</evidence>
<evidence type="ECO:0000313" key="16">
    <source>
        <dbReference type="Ensembl" id="ENSJHYP00000014853.1"/>
    </source>
</evidence>
<reference evidence="16" key="1">
    <citation type="submission" date="2025-08" db="UniProtKB">
        <authorList>
            <consortium name="Ensembl"/>
        </authorList>
    </citation>
    <scope>IDENTIFICATION</scope>
</reference>
<dbReference type="FunFam" id="2.10.25.10:FF:000114">
    <property type="entry name" value="Multiple epidermal growth factor-like domains protein 11"/>
    <property type="match status" value="1"/>
</dbReference>
<name>A0A8C5NPF6_JUNHY</name>
<dbReference type="FunFam" id="2.170.300.10:FF:000041">
    <property type="entry name" value="Tyrosine protein kinase receptor tie-1, putative"/>
    <property type="match status" value="1"/>
</dbReference>
<dbReference type="Ensembl" id="ENSJHYT00000017951.1">
    <property type="protein sequence ID" value="ENSJHYP00000014853.1"/>
    <property type="gene ID" value="ENSJHYG00000011474.1"/>
</dbReference>
<evidence type="ECO:0000256" key="10">
    <source>
        <dbReference type="ARBA" id="ARBA00023180"/>
    </source>
</evidence>
<evidence type="ECO:0008006" key="18">
    <source>
        <dbReference type="Google" id="ProtNLM"/>
    </source>
</evidence>
<keyword evidence="10" id="KW-0325">Glycoprotein</keyword>
<dbReference type="Pfam" id="PF12661">
    <property type="entry name" value="hEGF"/>
    <property type="match status" value="2"/>
</dbReference>
<feature type="chain" id="PRO_5034813618" description="MEG11 protein" evidence="13">
    <location>
        <begin position="19"/>
        <end position="220"/>
    </location>
</feature>
<dbReference type="PROSITE" id="PS00022">
    <property type="entry name" value="EGF_1"/>
    <property type="match status" value="3"/>
</dbReference>
<dbReference type="GO" id="GO:0005886">
    <property type="term" value="C:plasma membrane"/>
    <property type="evidence" value="ECO:0007669"/>
    <property type="project" value="UniProtKB-SubCell"/>
</dbReference>
<evidence type="ECO:0000313" key="17">
    <source>
        <dbReference type="Proteomes" id="UP000694408"/>
    </source>
</evidence>
<evidence type="ECO:0000256" key="11">
    <source>
        <dbReference type="ARBA" id="ARBA00038377"/>
    </source>
</evidence>
<feature type="disulfide bond" evidence="12">
    <location>
        <begin position="207"/>
        <end position="216"/>
    </location>
</feature>
<dbReference type="InterPro" id="IPR000742">
    <property type="entry name" value="EGF"/>
</dbReference>
<evidence type="ECO:0000256" key="6">
    <source>
        <dbReference type="ARBA" id="ARBA00022737"/>
    </source>
</evidence>
<comment type="similarity">
    <text evidence="11">Belongs to the MEGF family.</text>
</comment>
<dbReference type="Proteomes" id="UP000694408">
    <property type="component" value="Unplaced"/>
</dbReference>
<evidence type="ECO:0000259" key="14">
    <source>
        <dbReference type="PROSITE" id="PS50026"/>
    </source>
</evidence>
<dbReference type="InterPro" id="IPR052485">
    <property type="entry name" value="MEGF_diff_regulators"/>
</dbReference>
<dbReference type="InterPro" id="IPR013032">
    <property type="entry name" value="EGF-like_CS"/>
</dbReference>
<evidence type="ECO:0000256" key="8">
    <source>
        <dbReference type="ARBA" id="ARBA00023136"/>
    </source>
</evidence>
<protein>
    <recommendedName>
        <fullName evidence="18">MEG11 protein</fullName>
    </recommendedName>
</protein>
<feature type="domain" description="EGF-like" evidence="14">
    <location>
        <begin position="187"/>
        <end position="217"/>
    </location>
</feature>
<feature type="signal peptide" evidence="13">
    <location>
        <begin position="1"/>
        <end position="18"/>
    </location>
</feature>
<organism evidence="16 17">
    <name type="scientific">Junco hyemalis</name>
    <name type="common">Dark-eyed junco</name>
    <dbReference type="NCBI Taxonomy" id="40217"/>
    <lineage>
        <taxon>Eukaryota</taxon>
        <taxon>Metazoa</taxon>
        <taxon>Chordata</taxon>
        <taxon>Craniata</taxon>
        <taxon>Vertebrata</taxon>
        <taxon>Euteleostomi</taxon>
        <taxon>Archelosauria</taxon>
        <taxon>Archosauria</taxon>
        <taxon>Dinosauria</taxon>
        <taxon>Saurischia</taxon>
        <taxon>Theropoda</taxon>
        <taxon>Coelurosauria</taxon>
        <taxon>Aves</taxon>
        <taxon>Neognathae</taxon>
        <taxon>Neoaves</taxon>
        <taxon>Telluraves</taxon>
        <taxon>Australaves</taxon>
        <taxon>Passeriformes</taxon>
        <taxon>Passerellidae</taxon>
        <taxon>Junco</taxon>
    </lineage>
</organism>
<keyword evidence="5 13" id="KW-0732">Signal</keyword>
<dbReference type="CDD" id="cd00055">
    <property type="entry name" value="EGF_Lam"/>
    <property type="match status" value="1"/>
</dbReference>
<dbReference type="PROSITE" id="PS50026">
    <property type="entry name" value="EGF_3"/>
    <property type="match status" value="2"/>
</dbReference>
<evidence type="ECO:0000256" key="5">
    <source>
        <dbReference type="ARBA" id="ARBA00022729"/>
    </source>
</evidence>
<keyword evidence="3 12" id="KW-0245">EGF-like domain</keyword>
<dbReference type="PROSITE" id="PS01186">
    <property type="entry name" value="EGF_2"/>
    <property type="match status" value="1"/>
</dbReference>
<evidence type="ECO:0000259" key="15">
    <source>
        <dbReference type="PROSITE" id="PS51041"/>
    </source>
</evidence>
<keyword evidence="17" id="KW-1185">Reference proteome</keyword>
<dbReference type="InterPro" id="IPR011489">
    <property type="entry name" value="EMI_domain"/>
</dbReference>
<accession>A0A8C5NPF6</accession>
<keyword evidence="4" id="KW-0812">Transmembrane</keyword>
<feature type="disulfide bond" evidence="12">
    <location>
        <begin position="165"/>
        <end position="174"/>
    </location>
</feature>
<reference evidence="16" key="2">
    <citation type="submission" date="2025-09" db="UniProtKB">
        <authorList>
            <consortium name="Ensembl"/>
        </authorList>
    </citation>
    <scope>IDENTIFICATION</scope>
</reference>
<keyword evidence="7" id="KW-1133">Transmembrane helix</keyword>
<comment type="subcellular location">
    <subcellularLocation>
        <location evidence="1">Cell membrane</location>
        <topology evidence="1">Single-pass membrane protein</topology>
    </subcellularLocation>
</comment>
<dbReference type="PANTHER" id="PTHR24052">
    <property type="entry name" value="DELTA-RELATED"/>
    <property type="match status" value="1"/>
</dbReference>
<keyword evidence="6" id="KW-0677">Repeat</keyword>
<feature type="domain" description="EMI" evidence="15">
    <location>
        <begin position="23"/>
        <end position="103"/>
    </location>
</feature>
<dbReference type="AlphaFoldDB" id="A0A8C5NPF6"/>
<dbReference type="InterPro" id="IPR057138">
    <property type="entry name" value="EGF_PEAR1L-like"/>
</dbReference>
<dbReference type="SMART" id="SM00181">
    <property type="entry name" value="EGF"/>
    <property type="match status" value="3"/>
</dbReference>